<keyword evidence="2" id="KW-0812">Transmembrane</keyword>
<evidence type="ECO:0000313" key="4">
    <source>
        <dbReference type="Proteomes" id="UP000751190"/>
    </source>
</evidence>
<feature type="transmembrane region" description="Helical" evidence="2">
    <location>
        <begin position="238"/>
        <end position="260"/>
    </location>
</feature>
<feature type="transmembrane region" description="Helical" evidence="2">
    <location>
        <begin position="42"/>
        <end position="64"/>
    </location>
</feature>
<accession>A0A8J5XCT6</accession>
<feature type="transmembrane region" description="Helical" evidence="2">
    <location>
        <begin position="401"/>
        <end position="423"/>
    </location>
</feature>
<evidence type="ECO:0000256" key="1">
    <source>
        <dbReference type="SAM" id="MobiDB-lite"/>
    </source>
</evidence>
<feature type="compositionally biased region" description="Low complexity" evidence="1">
    <location>
        <begin position="503"/>
        <end position="517"/>
    </location>
</feature>
<evidence type="ECO:0000256" key="2">
    <source>
        <dbReference type="SAM" id="Phobius"/>
    </source>
</evidence>
<feature type="transmembrane region" description="Helical" evidence="2">
    <location>
        <begin position="312"/>
        <end position="331"/>
    </location>
</feature>
<gene>
    <name evidence="3" type="ORF">KFE25_002072</name>
</gene>
<reference evidence="3" key="1">
    <citation type="submission" date="2021-05" db="EMBL/GenBank/DDBJ databases">
        <title>The genome of the haptophyte Pavlova lutheri (Diacronema luteri, Pavlovales) - a model for lipid biosynthesis in eukaryotic algae.</title>
        <authorList>
            <person name="Hulatt C.J."/>
            <person name="Posewitz M.C."/>
        </authorList>
    </citation>
    <scope>NUCLEOTIDE SEQUENCE</scope>
    <source>
        <strain evidence="3">NIVA-4/92</strain>
    </source>
</reference>
<feature type="transmembrane region" description="Helical" evidence="2">
    <location>
        <begin position="343"/>
        <end position="364"/>
    </location>
</feature>
<feature type="region of interest" description="Disordered" evidence="1">
    <location>
        <begin position="502"/>
        <end position="563"/>
    </location>
</feature>
<dbReference type="EMBL" id="JAGTXO010000008">
    <property type="protein sequence ID" value="KAG8466316.1"/>
    <property type="molecule type" value="Genomic_DNA"/>
</dbReference>
<evidence type="ECO:0000313" key="3">
    <source>
        <dbReference type="EMBL" id="KAG8466316.1"/>
    </source>
</evidence>
<keyword evidence="2" id="KW-1133">Transmembrane helix</keyword>
<feature type="transmembrane region" description="Helical" evidence="2">
    <location>
        <begin position="179"/>
        <end position="199"/>
    </location>
</feature>
<proteinExistence type="predicted"/>
<dbReference type="AlphaFoldDB" id="A0A8J5XCT6"/>
<protein>
    <submittedName>
        <fullName evidence="3">Uncharacterized protein</fullName>
    </submittedName>
</protein>
<feature type="region of interest" description="Disordered" evidence="1">
    <location>
        <begin position="7"/>
        <end position="32"/>
    </location>
</feature>
<organism evidence="3 4">
    <name type="scientific">Diacronema lutheri</name>
    <name type="common">Unicellular marine alga</name>
    <name type="synonym">Monochrysis lutheri</name>
    <dbReference type="NCBI Taxonomy" id="2081491"/>
    <lineage>
        <taxon>Eukaryota</taxon>
        <taxon>Haptista</taxon>
        <taxon>Haptophyta</taxon>
        <taxon>Pavlovophyceae</taxon>
        <taxon>Pavlovales</taxon>
        <taxon>Pavlovaceae</taxon>
        <taxon>Diacronema</taxon>
    </lineage>
</organism>
<dbReference type="Proteomes" id="UP000751190">
    <property type="component" value="Unassembled WGS sequence"/>
</dbReference>
<dbReference type="OrthoDB" id="10594167at2759"/>
<keyword evidence="2" id="KW-0472">Membrane</keyword>
<feature type="transmembrane region" description="Helical" evidence="2">
    <location>
        <begin position="146"/>
        <end position="167"/>
    </location>
</feature>
<feature type="compositionally biased region" description="Polar residues" evidence="1">
    <location>
        <begin position="19"/>
        <end position="32"/>
    </location>
</feature>
<sequence length="563" mass="59203">MPRRLEAELSRAAVRTRIHSPSTSTRGESAEETSNCKLSSRLIVFASSLVALALALALLVTPAASPLLLDSWVLSQITCSQAVNRTVAYNRTIATRPRDGTPADISLGNGSAVQQQPRRPVEYTVGTDQVYLTNEAIDSVRSRFRAILAMALLMLVSSLLGLMSALTPDLQAESARCRMMTFVGFSLPASIAALFVALYCFGFRRQANYIARLYFDCLKPALPARITTREQLDLDNELLLAGYALSIGSACLVASAYWGGHLLGWRRISRSTMLACNTFSMCIGGGTVVIGFMSMGGGSAGGVTVGVTAGDFVLVGFGVLIAMLSALGLAAARAESVPLCRMYARLGGLFTALTLALAVVFFLYPEAMDALLVSHWAAVSGAFGGMSKAEYDALVVEHATFIGTLTTVVCTILVLNMLAAFTYRHALEKGTHDDEAVPDVEFVNITARRKEREAAFRARLAEEGAASDAVSAARAGRARGGAGGAAAASARCELLRPAERGVSPAASSASSSAGAGARKPLRPADGGAAGTRKPGAPRLPTKAAVQDKVASLKGKFARQPRKK</sequence>
<keyword evidence="4" id="KW-1185">Reference proteome</keyword>
<comment type="caution">
    <text evidence="3">The sequence shown here is derived from an EMBL/GenBank/DDBJ whole genome shotgun (WGS) entry which is preliminary data.</text>
</comment>
<feature type="transmembrane region" description="Helical" evidence="2">
    <location>
        <begin position="272"/>
        <end position="292"/>
    </location>
</feature>
<name>A0A8J5XCT6_DIALT</name>